<proteinExistence type="predicted"/>
<evidence type="ECO:0000313" key="2">
    <source>
        <dbReference type="Proteomes" id="UP000052068"/>
    </source>
</evidence>
<accession>A0ABR5CQK5</accession>
<evidence type="ECO:0000313" key="1">
    <source>
        <dbReference type="EMBL" id="KJF67014.1"/>
    </source>
</evidence>
<name>A0ABR5CQK5_9HYPH</name>
<gene>
    <name evidence="1" type="ORF">RS75_15440</name>
</gene>
<comment type="caution">
    <text evidence="1">The sequence shown here is derived from an EMBL/GenBank/DDBJ whole genome shotgun (WGS) entry which is preliminary data.</text>
</comment>
<dbReference type="Proteomes" id="UP000052068">
    <property type="component" value="Unassembled WGS sequence"/>
</dbReference>
<reference evidence="1 2" key="1">
    <citation type="submission" date="2015-03" db="EMBL/GenBank/DDBJ databases">
        <title>Draft Genome Sequences of Agrobacterium nepotum Strain 39/7T (= CFBP 7436T = LMG 26435T) and Agrobacterium sp. Strain KFB 330 (= CFBP 8308 = LMG 28674).</title>
        <authorList>
            <person name="Kuzmanovic N."/>
            <person name="Pulawska J."/>
            <person name="Obradovic A."/>
        </authorList>
    </citation>
    <scope>NUCLEOTIDE SEQUENCE [LARGE SCALE GENOMIC DNA]</scope>
    <source>
        <strain evidence="1 2">39/7</strain>
    </source>
</reference>
<dbReference type="RefSeq" id="WP_045021914.1">
    <property type="nucleotide sequence ID" value="NZ_JWJH01000013.1"/>
</dbReference>
<keyword evidence="2" id="KW-1185">Reference proteome</keyword>
<protein>
    <submittedName>
        <fullName evidence="1">Uncharacterized protein</fullName>
    </submittedName>
</protein>
<dbReference type="EMBL" id="JWJH01000013">
    <property type="protein sequence ID" value="KJF67014.1"/>
    <property type="molecule type" value="Genomic_DNA"/>
</dbReference>
<organism evidence="1 2">
    <name type="scientific">Rhizobium nepotum 39/7</name>
    <dbReference type="NCBI Taxonomy" id="1368418"/>
    <lineage>
        <taxon>Bacteria</taxon>
        <taxon>Pseudomonadati</taxon>
        <taxon>Pseudomonadota</taxon>
        <taxon>Alphaproteobacteria</taxon>
        <taxon>Hyphomicrobiales</taxon>
        <taxon>Rhizobiaceae</taxon>
        <taxon>Rhizobium/Agrobacterium group</taxon>
        <taxon>Rhizobium</taxon>
    </lineage>
</organism>
<sequence length="433" mass="48258">MKPTIYYVDALPGAGKTHSLHRYLKTLYEPAIIATPTNPLSEQQHKDLAAIGVKSIVISRQRGHESCTQSLVKHCNQKRNAVAIVNHNVAKKPLEATAGCHLFVDEYFDPVEKFKLTEKVRTTREFIVSIIKKVRKSKYKGFVELVATEAVLDIVANGTSSVSSLSALPHIRELCERIVSDDYLVLVSEAEYENFVANIEDVTATKDKDDGILNVYAWLQPSALRHNKTVSFAGANSFQTKLYHAWKDLVNFVPHPSIKGERYADFSHKAANITFRHILDQDVSMSGLEKVGYQKFVDATAGVFLAEYGAVDHLVTLSAKSSFTWSLNNSEIVPANPVGLNAFMDRHVCLHLAPLNPSKLDERIWNAVTGISKEELHIAQSCEMVFQMLARSSVRDHGSEPEELVFIVLESPIECFSSDSQVPALKIIDSRTH</sequence>